<dbReference type="HOGENOM" id="CLU_2406632_0_0_5"/>
<dbReference type="Proteomes" id="UP000007100">
    <property type="component" value="Chromosome"/>
</dbReference>
<protein>
    <submittedName>
        <fullName evidence="1">Uncharacterized protein</fullName>
    </submittedName>
</protein>
<dbReference type="KEGG" id="amv:ACMV_25900"/>
<keyword evidence="2" id="KW-1185">Reference proteome</keyword>
<evidence type="ECO:0000313" key="1">
    <source>
        <dbReference type="EMBL" id="BAJ81937.1"/>
    </source>
</evidence>
<dbReference type="AlphaFoldDB" id="F0J2J3"/>
<reference evidence="1 2" key="1">
    <citation type="submission" date="2010-12" db="EMBL/GenBank/DDBJ databases">
        <title>Whole genome sequence of Acidiphilium multivorum AIU301.</title>
        <authorList>
            <person name="Narita-Yamada S."/>
            <person name="Nakamura S."/>
            <person name="Ito N."/>
            <person name="Takarada H."/>
            <person name="Katano Y."/>
            <person name="Nakazawa H."/>
            <person name="Hosoyama A."/>
            <person name="Yamada R."/>
            <person name="Fujita N."/>
        </authorList>
    </citation>
    <scope>NUCLEOTIDE SEQUENCE [LARGE SCALE GENOMIC DNA]</scope>
    <source>
        <strain evidence="2">DSM 11245 / JCM 8867 / AIU301</strain>
    </source>
</reference>
<dbReference type="EMBL" id="AP012035">
    <property type="protein sequence ID" value="BAJ81937.1"/>
    <property type="molecule type" value="Genomic_DNA"/>
</dbReference>
<name>F0J2J3_ACIMA</name>
<gene>
    <name evidence="1" type="ordered locus">ACMV_25900</name>
</gene>
<proteinExistence type="predicted"/>
<organism evidence="1 2">
    <name type="scientific">Acidiphilium multivorum (strain DSM 11245 / JCM 8867 / NBRC 100883 / AIU 301)</name>
    <dbReference type="NCBI Taxonomy" id="926570"/>
    <lineage>
        <taxon>Bacteria</taxon>
        <taxon>Pseudomonadati</taxon>
        <taxon>Pseudomonadota</taxon>
        <taxon>Alphaproteobacteria</taxon>
        <taxon>Acetobacterales</taxon>
        <taxon>Acidocellaceae</taxon>
        <taxon>Acidiphilium</taxon>
    </lineage>
</organism>
<accession>F0J2J3</accession>
<evidence type="ECO:0000313" key="2">
    <source>
        <dbReference type="Proteomes" id="UP000007100"/>
    </source>
</evidence>
<sequence length="92" mass="9870">MNPEFGFIPPASDGPGSSLCHQRWLNSGRAVSGEFSGIRIRPIPDCADMLFKLLQGPVSAVPPAAGSVRLRLWPAGSAWDGYILDFTATLAW</sequence>